<evidence type="ECO:0000256" key="5">
    <source>
        <dbReference type="SAM" id="MobiDB-lite"/>
    </source>
</evidence>
<evidence type="ECO:0000256" key="4">
    <source>
        <dbReference type="ARBA" id="ARBA00022705"/>
    </source>
</evidence>
<dbReference type="PANTHER" id="PTHR11276:SF28">
    <property type="entry name" value="DNA POLYMERASE LAMBDA"/>
    <property type="match status" value="1"/>
</dbReference>
<keyword evidence="1" id="KW-0237">DNA synthesis</keyword>
<dbReference type="Gene3D" id="1.10.150.110">
    <property type="entry name" value="DNA polymerase beta, N-terminal domain-like"/>
    <property type="match status" value="1"/>
</dbReference>
<dbReference type="SUPFAM" id="SSF47802">
    <property type="entry name" value="DNA polymerase beta, N-terminal domain-like"/>
    <property type="match status" value="1"/>
</dbReference>
<dbReference type="InParanoid" id="A9UX82"/>
<evidence type="ECO:0000256" key="3">
    <source>
        <dbReference type="ARBA" id="ARBA00022695"/>
    </source>
</evidence>
<dbReference type="GO" id="GO:0003887">
    <property type="term" value="F:DNA-directed DNA polymerase activity"/>
    <property type="evidence" value="ECO:0000318"/>
    <property type="project" value="GO_Central"/>
</dbReference>
<protein>
    <recommendedName>
        <fullName evidence="6">DNA-directed DNA polymerase X domain-containing protein</fullName>
    </recommendedName>
</protein>
<sequence length="503" mass="54839">MKPILYFIDKSWAPSQNRGRIWKERLVQLGATVTESPETATHAIVGRTRHVPAPIAALTPHLRLVGAPAINDVLRERCLDALEREAHHIVVDVTGGVPANFALDAPESKPRADPDASGSDRATPVPGTDEQQEATRVKRSPASHSSSLSGAAPPLKRRNALAAEMHGGLQVPHAATASSSSLAYRRAAMALRAIPFEVQSLDQLTNLPLLNRAAHEAVQWVLDHGTLAGFPRLYHESDLDALRDLRRLWGVGVRLAWQFLQHGWRSAEAVVKAVHEGKLKPANAQLEACCRDWTDLCLPIPRERIDALRVWILGLVQAADPGARVTVTGGYRRGNSECHDVDLIIAASAMAPGALLQRVLADVRQAGCLVYAQDGAGPAAAEAHQSLQRKLSSRALPLQRSHSTFDDLPRALCIICEPETKTKRRVDLVLCAAAQEPFAVLGWTGNRMYNREIRRWADAHGFHLTAAGLWDLEQGGVFVPAESPTAIQRLLGLPTLSPEQRHH</sequence>
<accession>A9UX82</accession>
<dbReference type="InterPro" id="IPR028207">
    <property type="entry name" value="DNA_pol_B_palm_palm"/>
</dbReference>
<dbReference type="InterPro" id="IPR022312">
    <property type="entry name" value="DNA_pol_X"/>
</dbReference>
<keyword evidence="8" id="KW-1185">Reference proteome</keyword>
<reference evidence="7 8" key="1">
    <citation type="journal article" date="2008" name="Nature">
        <title>The genome of the choanoflagellate Monosiga brevicollis and the origin of metazoans.</title>
        <authorList>
            <consortium name="JGI Sequencing"/>
            <person name="King N."/>
            <person name="Westbrook M.J."/>
            <person name="Young S.L."/>
            <person name="Kuo A."/>
            <person name="Abedin M."/>
            <person name="Chapman J."/>
            <person name="Fairclough S."/>
            <person name="Hellsten U."/>
            <person name="Isogai Y."/>
            <person name="Letunic I."/>
            <person name="Marr M."/>
            <person name="Pincus D."/>
            <person name="Putnam N."/>
            <person name="Rokas A."/>
            <person name="Wright K.J."/>
            <person name="Zuzow R."/>
            <person name="Dirks W."/>
            <person name="Good M."/>
            <person name="Goodstein D."/>
            <person name="Lemons D."/>
            <person name="Li W."/>
            <person name="Lyons J.B."/>
            <person name="Morris A."/>
            <person name="Nichols S."/>
            <person name="Richter D.J."/>
            <person name="Salamov A."/>
            <person name="Bork P."/>
            <person name="Lim W.A."/>
            <person name="Manning G."/>
            <person name="Miller W.T."/>
            <person name="McGinnis W."/>
            <person name="Shapiro H."/>
            <person name="Tjian R."/>
            <person name="Grigoriev I.V."/>
            <person name="Rokhsar D."/>
        </authorList>
    </citation>
    <scope>NUCLEOTIDE SEQUENCE [LARGE SCALE GENOMIC DNA]</scope>
    <source>
        <strain evidence="8">MX1 / ATCC 50154</strain>
    </source>
</reference>
<dbReference type="OMA" id="ICEPETK"/>
<keyword evidence="2" id="KW-0808">Transferase</keyword>
<evidence type="ECO:0000256" key="2">
    <source>
        <dbReference type="ARBA" id="ARBA00022679"/>
    </source>
</evidence>
<dbReference type="PANTHER" id="PTHR11276">
    <property type="entry name" value="DNA POLYMERASE TYPE-X FAMILY MEMBER"/>
    <property type="match status" value="1"/>
</dbReference>
<dbReference type="eggNOG" id="KOG2534">
    <property type="taxonomic scope" value="Eukaryota"/>
</dbReference>
<dbReference type="AlphaFoldDB" id="A9UX82"/>
<name>A9UX82_MONBE</name>
<dbReference type="GO" id="GO:0006303">
    <property type="term" value="P:double-strand break repair via nonhomologous end joining"/>
    <property type="evidence" value="ECO:0000318"/>
    <property type="project" value="GO_Central"/>
</dbReference>
<dbReference type="InterPro" id="IPR001726">
    <property type="entry name" value="TdT/Mu"/>
</dbReference>
<dbReference type="Pfam" id="PF14791">
    <property type="entry name" value="DNA_pol_B_thumb"/>
    <property type="match status" value="1"/>
</dbReference>
<dbReference type="KEGG" id="mbr:MONBRDRAFT_7518"/>
<evidence type="ECO:0000313" key="7">
    <source>
        <dbReference type="EMBL" id="EDQ90173.1"/>
    </source>
</evidence>
<evidence type="ECO:0000256" key="1">
    <source>
        <dbReference type="ARBA" id="ARBA00022634"/>
    </source>
</evidence>
<organism evidence="7 8">
    <name type="scientific">Monosiga brevicollis</name>
    <name type="common">Choanoflagellate</name>
    <dbReference type="NCBI Taxonomy" id="81824"/>
    <lineage>
        <taxon>Eukaryota</taxon>
        <taxon>Choanoflagellata</taxon>
        <taxon>Craspedida</taxon>
        <taxon>Salpingoecidae</taxon>
        <taxon>Monosiga</taxon>
    </lineage>
</organism>
<gene>
    <name evidence="7" type="ORF">MONBRDRAFT_7518</name>
</gene>
<keyword evidence="3" id="KW-0548">Nucleotidyltransferase</keyword>
<dbReference type="RefSeq" id="XP_001744940.1">
    <property type="nucleotide sequence ID" value="XM_001744888.1"/>
</dbReference>
<dbReference type="SMART" id="SM00483">
    <property type="entry name" value="POLXc"/>
    <property type="match status" value="1"/>
</dbReference>
<dbReference type="SUPFAM" id="SSF81301">
    <property type="entry name" value="Nucleotidyltransferase"/>
    <property type="match status" value="1"/>
</dbReference>
<dbReference type="Proteomes" id="UP000001357">
    <property type="component" value="Unassembled WGS sequence"/>
</dbReference>
<dbReference type="Gene3D" id="3.30.210.10">
    <property type="entry name" value="DNA polymerase, thumb domain"/>
    <property type="match status" value="1"/>
</dbReference>
<feature type="domain" description="DNA-directed DNA polymerase X" evidence="6">
    <location>
        <begin position="157"/>
        <end position="502"/>
    </location>
</feature>
<dbReference type="InterPro" id="IPR043519">
    <property type="entry name" value="NT_sf"/>
</dbReference>
<keyword evidence="4" id="KW-0235">DNA replication</keyword>
<dbReference type="STRING" id="81824.A9UX82"/>
<dbReference type="InterPro" id="IPR002054">
    <property type="entry name" value="DNA-dir_DNA_pol_X"/>
</dbReference>
<dbReference type="GeneID" id="5890378"/>
<dbReference type="GO" id="GO:0005634">
    <property type="term" value="C:nucleus"/>
    <property type="evidence" value="ECO:0000318"/>
    <property type="project" value="GO_Central"/>
</dbReference>
<dbReference type="FunCoup" id="A9UX82">
    <property type="interactions" value="359"/>
</dbReference>
<evidence type="ECO:0000313" key="8">
    <source>
        <dbReference type="Proteomes" id="UP000001357"/>
    </source>
</evidence>
<dbReference type="Pfam" id="PF14792">
    <property type="entry name" value="DNA_pol_B_palm"/>
    <property type="match status" value="1"/>
</dbReference>
<dbReference type="PRINTS" id="PR00871">
    <property type="entry name" value="DNAPOLXTDT"/>
</dbReference>
<dbReference type="PRINTS" id="PR00869">
    <property type="entry name" value="DNAPOLX"/>
</dbReference>
<dbReference type="Gene3D" id="3.30.460.10">
    <property type="entry name" value="Beta Polymerase, domain 2"/>
    <property type="match status" value="1"/>
</dbReference>
<dbReference type="EMBL" id="CH991548">
    <property type="protein sequence ID" value="EDQ90173.1"/>
    <property type="molecule type" value="Genomic_DNA"/>
</dbReference>
<evidence type="ECO:0000259" key="6">
    <source>
        <dbReference type="SMART" id="SM00483"/>
    </source>
</evidence>
<dbReference type="FunFam" id="3.30.210.10:FF:000004">
    <property type="entry name" value="DNA-directed DNA/RNA polymerase mu"/>
    <property type="match status" value="1"/>
</dbReference>
<proteinExistence type="predicted"/>
<feature type="region of interest" description="Disordered" evidence="5">
    <location>
        <begin position="101"/>
        <end position="154"/>
    </location>
</feature>
<dbReference type="InterPro" id="IPR037160">
    <property type="entry name" value="DNA_Pol_thumb_sf"/>
</dbReference>
<feature type="compositionally biased region" description="Low complexity" evidence="5">
    <location>
        <begin position="140"/>
        <end position="154"/>
    </location>
</feature>
<dbReference type="InterPro" id="IPR029398">
    <property type="entry name" value="PolB_thumb"/>
</dbReference>
<dbReference type="InterPro" id="IPR027421">
    <property type="entry name" value="DNA_pol_lamdba_lyase_dom_sf"/>
</dbReference>
<dbReference type="GO" id="GO:0003677">
    <property type="term" value="F:DNA binding"/>
    <property type="evidence" value="ECO:0007669"/>
    <property type="project" value="InterPro"/>
</dbReference>